<proteinExistence type="predicted"/>
<feature type="domain" description="Ligase-CoA" evidence="5">
    <location>
        <begin position="108"/>
        <end position="223"/>
    </location>
</feature>
<evidence type="ECO:0000256" key="1">
    <source>
        <dbReference type="ARBA" id="ARBA00022598"/>
    </source>
</evidence>
<sequence length="266" mass="29089">ELLEYLDDDPETRTIILYLEGIEEPRSVMETARRVTRRKPIVGFKVGQSDAALQAVQSHTGSLAGNHSLYYAAFEQAGIVPAHDTIELLDVAKILNIAPPVKGNRVAVMSFQAGPGIMLTDLCVSHGLEMAQLSDKTVRSLKRLWPDLTIRTNPVDLAFVSDMEVFGDAARIVLNDENVDAVIVFYLDVMSFFTTALSEKLVPLAKEIRKPIVVCANFPVKLSSAETAEGLARFEDSGIPVYPLPARAVKALKGMVRRGRIEAALA</sequence>
<evidence type="ECO:0000313" key="6">
    <source>
        <dbReference type="EMBL" id="RJP71963.1"/>
    </source>
</evidence>
<feature type="domain" description="Succinyl-CoA synthetase-like flavodoxin" evidence="4">
    <location>
        <begin position="1"/>
        <end position="95"/>
    </location>
</feature>
<dbReference type="Proteomes" id="UP000285961">
    <property type="component" value="Unassembled WGS sequence"/>
</dbReference>
<keyword evidence="2" id="KW-0547">Nucleotide-binding</keyword>
<evidence type="ECO:0000313" key="7">
    <source>
        <dbReference type="Proteomes" id="UP000285961"/>
    </source>
</evidence>
<evidence type="ECO:0000259" key="4">
    <source>
        <dbReference type="Pfam" id="PF13607"/>
    </source>
</evidence>
<organism evidence="6 7">
    <name type="scientific">Candidatus Abyssobacteria bacterium SURF_17</name>
    <dbReference type="NCBI Taxonomy" id="2093361"/>
    <lineage>
        <taxon>Bacteria</taxon>
        <taxon>Pseudomonadati</taxon>
        <taxon>Candidatus Hydrogenedentota</taxon>
        <taxon>Candidatus Abyssobacteria</taxon>
    </lineage>
</organism>
<dbReference type="GO" id="GO:0005524">
    <property type="term" value="F:ATP binding"/>
    <property type="evidence" value="ECO:0007669"/>
    <property type="project" value="UniProtKB-KW"/>
</dbReference>
<comment type="caution">
    <text evidence="6">The sequence shown here is derived from an EMBL/GenBank/DDBJ whole genome shotgun (WGS) entry which is preliminary data.</text>
</comment>
<evidence type="ECO:0000256" key="3">
    <source>
        <dbReference type="ARBA" id="ARBA00022840"/>
    </source>
</evidence>
<dbReference type="InterPro" id="IPR051538">
    <property type="entry name" value="Acyl-CoA_Synth/Transferase"/>
</dbReference>
<dbReference type="Pfam" id="PF13607">
    <property type="entry name" value="Succ_CoA_lig"/>
    <property type="match status" value="1"/>
</dbReference>
<dbReference type="InterPro" id="IPR016102">
    <property type="entry name" value="Succinyl-CoA_synth-like"/>
</dbReference>
<keyword evidence="1" id="KW-0436">Ligase</keyword>
<reference evidence="6 7" key="1">
    <citation type="journal article" date="2017" name="ISME J.">
        <title>Energy and carbon metabolisms in a deep terrestrial subsurface fluid microbial community.</title>
        <authorList>
            <person name="Momper L."/>
            <person name="Jungbluth S.P."/>
            <person name="Lee M.D."/>
            <person name="Amend J.P."/>
        </authorList>
    </citation>
    <scope>NUCLEOTIDE SEQUENCE [LARGE SCALE GENOMIC DNA]</scope>
    <source>
        <strain evidence="6">SURF_17</strain>
    </source>
</reference>
<feature type="non-terminal residue" evidence="6">
    <location>
        <position position="1"/>
    </location>
</feature>
<name>A0A419F1G7_9BACT</name>
<protein>
    <recommendedName>
        <fullName evidence="8">CoA-binding protein</fullName>
    </recommendedName>
</protein>
<dbReference type="Gene3D" id="3.40.50.261">
    <property type="entry name" value="Succinyl-CoA synthetase domains"/>
    <property type="match status" value="2"/>
</dbReference>
<gene>
    <name evidence="6" type="ORF">C4532_06700</name>
</gene>
<dbReference type="Pfam" id="PF19045">
    <property type="entry name" value="Ligase_CoA_2"/>
    <property type="match status" value="1"/>
</dbReference>
<dbReference type="PANTHER" id="PTHR43334:SF2">
    <property type="entry name" value="ACETATE--COA LIGASE [ADP-FORMING]"/>
    <property type="match status" value="1"/>
</dbReference>
<evidence type="ECO:0000256" key="2">
    <source>
        <dbReference type="ARBA" id="ARBA00022741"/>
    </source>
</evidence>
<dbReference type="InterPro" id="IPR032875">
    <property type="entry name" value="Succ_CoA_lig_flav_dom"/>
</dbReference>
<dbReference type="InterPro" id="IPR043938">
    <property type="entry name" value="Ligase_CoA_dom"/>
</dbReference>
<accession>A0A419F1G7</accession>
<dbReference type="SUPFAM" id="SSF52210">
    <property type="entry name" value="Succinyl-CoA synthetase domains"/>
    <property type="match status" value="2"/>
</dbReference>
<keyword evidence="3" id="KW-0067">ATP-binding</keyword>
<dbReference type="AlphaFoldDB" id="A0A419F1G7"/>
<dbReference type="PANTHER" id="PTHR43334">
    <property type="entry name" value="ACETATE--COA LIGASE [ADP-FORMING]"/>
    <property type="match status" value="1"/>
</dbReference>
<evidence type="ECO:0008006" key="8">
    <source>
        <dbReference type="Google" id="ProtNLM"/>
    </source>
</evidence>
<dbReference type="EMBL" id="QZKI01000052">
    <property type="protein sequence ID" value="RJP71963.1"/>
    <property type="molecule type" value="Genomic_DNA"/>
</dbReference>
<evidence type="ECO:0000259" key="5">
    <source>
        <dbReference type="Pfam" id="PF19045"/>
    </source>
</evidence>
<dbReference type="GO" id="GO:0043758">
    <property type="term" value="F:acetate-CoA ligase (ADP-forming) activity"/>
    <property type="evidence" value="ECO:0007669"/>
    <property type="project" value="InterPro"/>
</dbReference>